<organism evidence="12 13">
    <name type="scientific">Legionella beliardensis</name>
    <dbReference type="NCBI Taxonomy" id="91822"/>
    <lineage>
        <taxon>Bacteria</taxon>
        <taxon>Pseudomonadati</taxon>
        <taxon>Pseudomonadota</taxon>
        <taxon>Gammaproteobacteria</taxon>
        <taxon>Legionellales</taxon>
        <taxon>Legionellaceae</taxon>
        <taxon>Legionella</taxon>
    </lineage>
</organism>
<dbReference type="EC" id="1.1.1.102" evidence="9"/>
<keyword evidence="8" id="KW-0443">Lipid metabolism</keyword>
<evidence type="ECO:0000256" key="10">
    <source>
        <dbReference type="RuleBase" id="RU000363"/>
    </source>
</evidence>
<dbReference type="PRINTS" id="PR00081">
    <property type="entry name" value="GDHRDH"/>
</dbReference>
<dbReference type="EMBL" id="UGNV01000001">
    <property type="protein sequence ID" value="STX27970.1"/>
    <property type="molecule type" value="Genomic_DNA"/>
</dbReference>
<evidence type="ECO:0000256" key="1">
    <source>
        <dbReference type="ARBA" id="ARBA00004240"/>
    </source>
</evidence>
<keyword evidence="11" id="KW-1133">Transmembrane helix</keyword>
<evidence type="ECO:0000256" key="2">
    <source>
        <dbReference type="ARBA" id="ARBA00004760"/>
    </source>
</evidence>
<evidence type="ECO:0000256" key="8">
    <source>
        <dbReference type="ARBA" id="ARBA00023098"/>
    </source>
</evidence>
<evidence type="ECO:0000313" key="13">
    <source>
        <dbReference type="Proteomes" id="UP000254968"/>
    </source>
</evidence>
<accession>A0A378HZT0</accession>
<keyword evidence="6" id="KW-0746">Sphingolipid metabolism</keyword>
<dbReference type="GO" id="GO:0047560">
    <property type="term" value="F:3-dehydrosphinganine reductase activity"/>
    <property type="evidence" value="ECO:0007669"/>
    <property type="project" value="UniProtKB-EC"/>
</dbReference>
<evidence type="ECO:0000256" key="3">
    <source>
        <dbReference type="ARBA" id="ARBA00004991"/>
    </source>
</evidence>
<evidence type="ECO:0000256" key="5">
    <source>
        <dbReference type="ARBA" id="ARBA00022857"/>
    </source>
</evidence>
<keyword evidence="13" id="KW-1185">Reference proteome</keyword>
<dbReference type="PRINTS" id="PR00080">
    <property type="entry name" value="SDRFAMILY"/>
</dbReference>
<feature type="transmembrane region" description="Helical" evidence="11">
    <location>
        <begin position="137"/>
        <end position="158"/>
    </location>
</feature>
<dbReference type="GO" id="GO:0006666">
    <property type="term" value="P:3-keto-sphinganine metabolic process"/>
    <property type="evidence" value="ECO:0007669"/>
    <property type="project" value="InterPro"/>
</dbReference>
<comment type="pathway">
    <text evidence="3">Sphingolipid metabolism.</text>
</comment>
<comment type="pathway">
    <text evidence="2">Lipid metabolism; sphingolipid metabolism.</text>
</comment>
<evidence type="ECO:0000256" key="9">
    <source>
        <dbReference type="ARBA" id="ARBA00026112"/>
    </source>
</evidence>
<evidence type="ECO:0000256" key="4">
    <source>
        <dbReference type="ARBA" id="ARBA00022824"/>
    </source>
</evidence>
<gene>
    <name evidence="12" type="primary">RDH_1</name>
    <name evidence="12" type="ORF">NCTC13315_00492</name>
</gene>
<dbReference type="Pfam" id="PF00106">
    <property type="entry name" value="adh_short"/>
    <property type="match status" value="1"/>
</dbReference>
<protein>
    <recommendedName>
        <fullName evidence="9">3-dehydrosphinganine reductase</fullName>
        <ecNumber evidence="9">1.1.1.102</ecNumber>
    </recommendedName>
</protein>
<dbReference type="PANTHER" id="PTHR43550">
    <property type="entry name" value="3-KETODIHYDROSPHINGOSINE REDUCTASE"/>
    <property type="match status" value="1"/>
</dbReference>
<keyword evidence="5" id="KW-0521">NADP</keyword>
<comment type="similarity">
    <text evidence="10">Belongs to the short-chain dehydrogenases/reductases (SDR) family.</text>
</comment>
<dbReference type="CDD" id="cd08939">
    <property type="entry name" value="KDSR-like_SDR_c"/>
    <property type="match status" value="1"/>
</dbReference>
<evidence type="ECO:0000313" key="12">
    <source>
        <dbReference type="EMBL" id="STX27970.1"/>
    </source>
</evidence>
<dbReference type="PANTHER" id="PTHR43550:SF3">
    <property type="entry name" value="3-KETODIHYDROSPHINGOSINE REDUCTASE"/>
    <property type="match status" value="1"/>
</dbReference>
<evidence type="ECO:0000256" key="11">
    <source>
        <dbReference type="SAM" id="Phobius"/>
    </source>
</evidence>
<dbReference type="Gene3D" id="3.40.50.720">
    <property type="entry name" value="NAD(P)-binding Rossmann-like Domain"/>
    <property type="match status" value="1"/>
</dbReference>
<keyword evidence="4" id="KW-0256">Endoplasmic reticulum</keyword>
<dbReference type="FunFam" id="3.40.50.720:FF:000468">
    <property type="entry name" value="Short-chain dehydrogenase, putative"/>
    <property type="match status" value="1"/>
</dbReference>
<comment type="subcellular location">
    <subcellularLocation>
        <location evidence="1">Endoplasmic reticulum</location>
    </subcellularLocation>
</comment>
<dbReference type="InterPro" id="IPR036291">
    <property type="entry name" value="NAD(P)-bd_dom_sf"/>
</dbReference>
<reference evidence="12 13" key="1">
    <citation type="submission" date="2018-06" db="EMBL/GenBank/DDBJ databases">
        <authorList>
            <consortium name="Pathogen Informatics"/>
            <person name="Doyle S."/>
        </authorList>
    </citation>
    <scope>NUCLEOTIDE SEQUENCE [LARGE SCALE GENOMIC DNA]</scope>
    <source>
        <strain evidence="12 13">NCTC13315</strain>
    </source>
</reference>
<sequence>MTIDKKKHVIITGGSSGIGKALACHLACQGYNVSIIAQDKSRLTNAAKEIRHFCQNKSHVVTLSADVSQELSINKAIVSAINLQGSPDILITSAGIAYPDYFDNLSTEIFEKSITINYLGSLYAIKTVFPYMKKNKFGHIVMISSGAGLMGLFGYSAYSPSKFAIRGLAESLRPEFKRLGIKISIAYPPDTDTPQFSQENLTKPQETKKILGPMKLWTADDIAKCIIRGINKNKFHITPGLTTRLLRFSHSFLFKPLNYYFDKIITPK</sequence>
<dbReference type="Proteomes" id="UP000254968">
    <property type="component" value="Unassembled WGS sequence"/>
</dbReference>
<keyword evidence="11" id="KW-0812">Transmembrane</keyword>
<proteinExistence type="inferred from homology"/>
<dbReference type="InterPro" id="IPR002347">
    <property type="entry name" value="SDR_fam"/>
</dbReference>
<evidence type="ECO:0000256" key="7">
    <source>
        <dbReference type="ARBA" id="ARBA00023002"/>
    </source>
</evidence>
<dbReference type="RefSeq" id="WP_174224081.1">
    <property type="nucleotide sequence ID" value="NZ_CAAAHO010000006.1"/>
</dbReference>
<keyword evidence="11" id="KW-0472">Membrane</keyword>
<dbReference type="GO" id="GO:0016020">
    <property type="term" value="C:membrane"/>
    <property type="evidence" value="ECO:0007669"/>
    <property type="project" value="GOC"/>
</dbReference>
<name>A0A378HZT0_9GAMM</name>
<keyword evidence="7 12" id="KW-0560">Oxidoreductase</keyword>
<dbReference type="AlphaFoldDB" id="A0A378HZT0"/>
<evidence type="ECO:0000256" key="6">
    <source>
        <dbReference type="ARBA" id="ARBA00022919"/>
    </source>
</evidence>
<dbReference type="SUPFAM" id="SSF51735">
    <property type="entry name" value="NAD(P)-binding Rossmann-fold domains"/>
    <property type="match status" value="1"/>
</dbReference>
<dbReference type="InterPro" id="IPR045022">
    <property type="entry name" value="KDSR-like"/>
</dbReference>
<dbReference type="GO" id="GO:0030148">
    <property type="term" value="P:sphingolipid biosynthetic process"/>
    <property type="evidence" value="ECO:0007669"/>
    <property type="project" value="InterPro"/>
</dbReference>